<evidence type="ECO:0000313" key="2">
    <source>
        <dbReference type="EMBL" id="OGG38989.1"/>
    </source>
</evidence>
<organism evidence="2 3">
    <name type="scientific">Candidatus Jorgensenbacteria bacterium GWC1_48_12</name>
    <dbReference type="NCBI Taxonomy" id="1798469"/>
    <lineage>
        <taxon>Bacteria</taxon>
        <taxon>Candidatus Joergenseniibacteriota</taxon>
    </lineage>
</organism>
<evidence type="ECO:0000256" key="1">
    <source>
        <dbReference type="SAM" id="Phobius"/>
    </source>
</evidence>
<accession>A0A1F6BPY2</accession>
<keyword evidence="1" id="KW-0812">Transmembrane</keyword>
<comment type="caution">
    <text evidence="2">The sequence shown here is derived from an EMBL/GenBank/DDBJ whole genome shotgun (WGS) entry which is preliminary data.</text>
</comment>
<keyword evidence="1" id="KW-0472">Membrane</keyword>
<evidence type="ECO:0000313" key="3">
    <source>
        <dbReference type="Proteomes" id="UP000179324"/>
    </source>
</evidence>
<dbReference type="Proteomes" id="UP000179324">
    <property type="component" value="Unassembled WGS sequence"/>
</dbReference>
<sequence>MTKGVVFTTIVLIISLLGFYFVLGEVSKLRNDVKNLELALEISNKEGEVIGEATSSEPTGESPELSEKKASVIPTAIIFDTISSPLLEPQTKITVTVESISKTEDGSVNVNIRAFTSEAETYSALQPQNFFELIDLEADGKVMKPLESEGAFSSIPPKSAAAGKVIFKIEPGKNSIILQINYENTIKYYELNFTNKTYKEAVLG</sequence>
<dbReference type="EMBL" id="MFKI01000020">
    <property type="protein sequence ID" value="OGG38989.1"/>
    <property type="molecule type" value="Genomic_DNA"/>
</dbReference>
<feature type="transmembrane region" description="Helical" evidence="1">
    <location>
        <begin position="6"/>
        <end position="23"/>
    </location>
</feature>
<gene>
    <name evidence="2" type="ORF">A2127_01435</name>
</gene>
<keyword evidence="1" id="KW-1133">Transmembrane helix</keyword>
<dbReference type="AlphaFoldDB" id="A0A1F6BPY2"/>
<reference evidence="2 3" key="1">
    <citation type="journal article" date="2016" name="Nat. Commun.">
        <title>Thousands of microbial genomes shed light on interconnected biogeochemical processes in an aquifer system.</title>
        <authorList>
            <person name="Anantharaman K."/>
            <person name="Brown C.T."/>
            <person name="Hug L.A."/>
            <person name="Sharon I."/>
            <person name="Castelle C.J."/>
            <person name="Probst A.J."/>
            <person name="Thomas B.C."/>
            <person name="Singh A."/>
            <person name="Wilkins M.J."/>
            <person name="Karaoz U."/>
            <person name="Brodie E.L."/>
            <person name="Williams K.H."/>
            <person name="Hubbard S.S."/>
            <person name="Banfield J.F."/>
        </authorList>
    </citation>
    <scope>NUCLEOTIDE SEQUENCE [LARGE SCALE GENOMIC DNA]</scope>
</reference>
<name>A0A1F6BPY2_9BACT</name>
<protein>
    <submittedName>
        <fullName evidence="2">Uncharacterized protein</fullName>
    </submittedName>
</protein>
<proteinExistence type="predicted"/>